<name>A0ABS3LV02_9PROT</name>
<feature type="domain" description="N-acetyltransferase" evidence="3">
    <location>
        <begin position="26"/>
        <end position="159"/>
    </location>
</feature>
<protein>
    <submittedName>
        <fullName evidence="4">GNAT family N-acetyltransferase</fullName>
    </submittedName>
</protein>
<dbReference type="RefSeq" id="WP_207881078.1">
    <property type="nucleotide sequence ID" value="NZ_JAFVMF010000007.1"/>
</dbReference>
<dbReference type="InterPro" id="IPR000182">
    <property type="entry name" value="GNAT_dom"/>
</dbReference>
<dbReference type="Proteomes" id="UP000664771">
    <property type="component" value="Unassembled WGS sequence"/>
</dbReference>
<keyword evidence="1" id="KW-0808">Transferase</keyword>
<evidence type="ECO:0000259" key="3">
    <source>
        <dbReference type="PROSITE" id="PS51186"/>
    </source>
</evidence>
<proteinExistence type="predicted"/>
<dbReference type="InterPro" id="IPR050832">
    <property type="entry name" value="Bact_Acetyltransf"/>
</dbReference>
<dbReference type="PROSITE" id="PS51186">
    <property type="entry name" value="GNAT"/>
    <property type="match status" value="1"/>
</dbReference>
<gene>
    <name evidence="4" type="ORF">J2D73_08045</name>
</gene>
<dbReference type="Pfam" id="PF00583">
    <property type="entry name" value="Acetyltransf_1"/>
    <property type="match status" value="1"/>
</dbReference>
<dbReference type="InterPro" id="IPR016181">
    <property type="entry name" value="Acyl_CoA_acyltransferase"/>
</dbReference>
<dbReference type="PANTHER" id="PTHR43877">
    <property type="entry name" value="AMINOALKYLPHOSPHONATE N-ACETYLTRANSFERASE-RELATED-RELATED"/>
    <property type="match status" value="1"/>
</dbReference>
<evidence type="ECO:0000313" key="5">
    <source>
        <dbReference type="Proteomes" id="UP000664771"/>
    </source>
</evidence>
<accession>A0ABS3LV02</accession>
<comment type="caution">
    <text evidence="4">The sequence shown here is derived from an EMBL/GenBank/DDBJ whole genome shotgun (WGS) entry which is preliminary data.</text>
</comment>
<dbReference type="CDD" id="cd04301">
    <property type="entry name" value="NAT_SF"/>
    <property type="match status" value="1"/>
</dbReference>
<dbReference type="Gene3D" id="3.40.630.30">
    <property type="match status" value="1"/>
</dbReference>
<sequence>MNDLPYTHLKKSLLGQLPVPVWPHGTRLQPFEAEKHSGSAHALLVEAYKNGGGSVGDFDCWWTALRNDPEYDPTVFFLAADARGEIIGVAQCWTSSFLKDLVVVGEWRRRGLGRALFLHACNVFHDRGAAEFALKVEDSNLSGAVQLYQRLGMSKVNQD</sequence>
<keyword evidence="2" id="KW-0012">Acyltransferase</keyword>
<reference evidence="4 5" key="1">
    <citation type="submission" date="2021-03" db="EMBL/GenBank/DDBJ databases">
        <title>The complete genome sequence of Acetobacter sacchari TBRC 11175.</title>
        <authorList>
            <person name="Charoenyingcharoen P."/>
            <person name="Yukphan P."/>
        </authorList>
    </citation>
    <scope>NUCLEOTIDE SEQUENCE [LARGE SCALE GENOMIC DNA]</scope>
    <source>
        <strain evidence="4 5">TBRC 11175</strain>
    </source>
</reference>
<evidence type="ECO:0000313" key="4">
    <source>
        <dbReference type="EMBL" id="MBO1359745.1"/>
    </source>
</evidence>
<dbReference type="SUPFAM" id="SSF55729">
    <property type="entry name" value="Acyl-CoA N-acyltransferases (Nat)"/>
    <property type="match status" value="1"/>
</dbReference>
<evidence type="ECO:0000256" key="1">
    <source>
        <dbReference type="ARBA" id="ARBA00022679"/>
    </source>
</evidence>
<evidence type="ECO:0000256" key="2">
    <source>
        <dbReference type="ARBA" id="ARBA00023315"/>
    </source>
</evidence>
<organism evidence="4 5">
    <name type="scientific">Acetobacter sacchari</name>
    <dbReference type="NCBI Taxonomy" id="2661687"/>
    <lineage>
        <taxon>Bacteria</taxon>
        <taxon>Pseudomonadati</taxon>
        <taxon>Pseudomonadota</taxon>
        <taxon>Alphaproteobacteria</taxon>
        <taxon>Acetobacterales</taxon>
        <taxon>Acetobacteraceae</taxon>
        <taxon>Acetobacter</taxon>
    </lineage>
</organism>
<dbReference type="EMBL" id="JAFVMF010000007">
    <property type="protein sequence ID" value="MBO1359745.1"/>
    <property type="molecule type" value="Genomic_DNA"/>
</dbReference>
<keyword evidence="5" id="KW-1185">Reference proteome</keyword>